<gene>
    <name evidence="3" type="ORF">MFIFM68171_09564</name>
</gene>
<dbReference type="PROSITE" id="PS50297">
    <property type="entry name" value="ANK_REP_REGION"/>
    <property type="match status" value="2"/>
</dbReference>
<dbReference type="EMBL" id="BAAFSV010000005">
    <property type="protein sequence ID" value="GAB1319354.1"/>
    <property type="molecule type" value="Genomic_DNA"/>
</dbReference>
<dbReference type="InterPro" id="IPR036770">
    <property type="entry name" value="Ankyrin_rpt-contain_sf"/>
</dbReference>
<dbReference type="Proteomes" id="UP001628179">
    <property type="component" value="Unassembled WGS sequence"/>
</dbReference>
<keyword evidence="4" id="KW-1185">Reference proteome</keyword>
<evidence type="ECO:0000313" key="3">
    <source>
        <dbReference type="EMBL" id="GAB1319354.1"/>
    </source>
</evidence>
<name>A0ABQ0GNL1_9PEZI</name>
<dbReference type="PROSITE" id="PS50088">
    <property type="entry name" value="ANK_REPEAT"/>
    <property type="match status" value="2"/>
</dbReference>
<organism evidence="3 4">
    <name type="scientific">Madurella fahalii</name>
    <dbReference type="NCBI Taxonomy" id="1157608"/>
    <lineage>
        <taxon>Eukaryota</taxon>
        <taxon>Fungi</taxon>
        <taxon>Dikarya</taxon>
        <taxon>Ascomycota</taxon>
        <taxon>Pezizomycotina</taxon>
        <taxon>Sordariomycetes</taxon>
        <taxon>Sordariomycetidae</taxon>
        <taxon>Sordariales</taxon>
        <taxon>Sordariales incertae sedis</taxon>
        <taxon>Madurella</taxon>
    </lineage>
</organism>
<feature type="repeat" description="ANK" evidence="1">
    <location>
        <begin position="498"/>
        <end position="530"/>
    </location>
</feature>
<dbReference type="RefSeq" id="XP_070921084.1">
    <property type="nucleotide sequence ID" value="XM_071064983.1"/>
</dbReference>
<dbReference type="Pfam" id="PF12796">
    <property type="entry name" value="Ank_2"/>
    <property type="match status" value="1"/>
</dbReference>
<feature type="compositionally biased region" description="Acidic residues" evidence="2">
    <location>
        <begin position="405"/>
        <end position="422"/>
    </location>
</feature>
<dbReference type="InterPro" id="IPR002110">
    <property type="entry name" value="Ankyrin_rpt"/>
</dbReference>
<protein>
    <recommendedName>
        <fullName evidence="5">Ankyrin repeat protein</fullName>
    </recommendedName>
</protein>
<evidence type="ECO:0008006" key="5">
    <source>
        <dbReference type="Google" id="ProtNLM"/>
    </source>
</evidence>
<comment type="caution">
    <text evidence="3">The sequence shown here is derived from an EMBL/GenBank/DDBJ whole genome shotgun (WGS) entry which is preliminary data.</text>
</comment>
<evidence type="ECO:0000313" key="4">
    <source>
        <dbReference type="Proteomes" id="UP001628179"/>
    </source>
</evidence>
<evidence type="ECO:0000256" key="2">
    <source>
        <dbReference type="SAM" id="MobiDB-lite"/>
    </source>
</evidence>
<proteinExistence type="predicted"/>
<reference evidence="3 4" key="1">
    <citation type="submission" date="2024-09" db="EMBL/GenBank/DDBJ databases">
        <title>Itraconazole resistance in Madurella fahalii resulting from another homologue of gene encoding cytochrome P450 14-alpha sterol demethylase (CYP51).</title>
        <authorList>
            <person name="Yoshioka I."/>
            <person name="Fahal A.H."/>
            <person name="Kaneko S."/>
            <person name="Yaguchi T."/>
        </authorList>
    </citation>
    <scope>NUCLEOTIDE SEQUENCE [LARGE SCALE GENOMIC DNA]</scope>
    <source>
        <strain evidence="3 4">IFM 68171</strain>
    </source>
</reference>
<accession>A0ABQ0GNL1</accession>
<dbReference type="GeneID" id="98180306"/>
<sequence length="617" mass="70022">MDRGISDIHLDDHEEMDAIDAAAEDYLGNPRVREMSFAALLSKTERDAHLMWLKTVDPLRQHDEARKYRTNESTGQWFLSHAFERWKERPRSFMWLAGKPAGTVVYFYFSFKQEATQTVREFKHSLLMQLVRSLVRGDDKLQDRFYVHKAFQKLYDKYSHSQFAIDEDVHATFEGLLTINNLECSKTVVLMEVAKVNADIKTFLVGSLKREPYRSWKPVLKTQVAKTLTSKADGVFRWAALQLDSLRDNDRAKDVENALQTLPKNLEETYKVMLKRIENSNRADTALSILRWLAYAQRSILLSEVAEIAVFETGRIAGSEDEDEDEDAYTVMYHPKDRSPSIWSVRKILSGLITVSGIDDRDEVSKDQDGTVSFSRFTVKEYLDENLRRLSDESDPLQAPVDDGTSCEEPDSDPDSDSESEFDFSGSESPTEQEVDFSPFPLLFRDLPTSLGWSPEGEEYMLDFEDPFALHRVAGLGNEVMVQLFLDARAIVNIGSNQHDTPLHQAVKNNHRGVVRQLVEGGAKINGKGSNYRTPLSWAAGEGLAEIATYLLDHGVEIDASDHDLRELSTRAPEILLGYRPFTVLSGWYLHLAAKPGKGWARFTGRFTAAGRIPPCF</sequence>
<dbReference type="SMART" id="SM00248">
    <property type="entry name" value="ANK"/>
    <property type="match status" value="3"/>
</dbReference>
<dbReference type="SUPFAM" id="SSF48403">
    <property type="entry name" value="Ankyrin repeat"/>
    <property type="match status" value="1"/>
</dbReference>
<feature type="region of interest" description="Disordered" evidence="2">
    <location>
        <begin position="389"/>
        <end position="435"/>
    </location>
</feature>
<dbReference type="PANTHER" id="PTHR10039">
    <property type="entry name" value="AMELOGENIN"/>
    <property type="match status" value="1"/>
</dbReference>
<dbReference type="Gene3D" id="1.25.40.20">
    <property type="entry name" value="Ankyrin repeat-containing domain"/>
    <property type="match status" value="1"/>
</dbReference>
<keyword evidence="1" id="KW-0040">ANK repeat</keyword>
<evidence type="ECO:0000256" key="1">
    <source>
        <dbReference type="PROSITE-ProRule" id="PRU00023"/>
    </source>
</evidence>
<feature type="repeat" description="ANK" evidence="1">
    <location>
        <begin position="531"/>
        <end position="563"/>
    </location>
</feature>
<dbReference type="PANTHER" id="PTHR10039:SF16">
    <property type="entry name" value="GPI INOSITOL-DEACYLASE"/>
    <property type="match status" value="1"/>
</dbReference>